<comment type="caution">
    <text evidence="1">The sequence shown here is derived from an EMBL/GenBank/DDBJ whole genome shotgun (WGS) entry which is preliminary data.</text>
</comment>
<dbReference type="STRING" id="553219.CAMSH0001_0186"/>
<keyword evidence="2" id="KW-1185">Reference proteome</keyword>
<name>C6RJ84_9BACT</name>
<accession>C6RJ84</accession>
<sequence>MHSWFKHSNLTLARKTHCEPKFFNAVNLFCLPYNSTETITKFIYPFD</sequence>
<gene>
    <name evidence="1" type="ORF">CAMSH0001_0186</name>
</gene>
<evidence type="ECO:0000313" key="2">
    <source>
        <dbReference type="Proteomes" id="UP000003107"/>
    </source>
</evidence>
<dbReference type="EMBL" id="ACVQ01000033">
    <property type="protein sequence ID" value="EET78665.1"/>
    <property type="molecule type" value="Genomic_DNA"/>
</dbReference>
<reference evidence="1 2" key="1">
    <citation type="submission" date="2009-07" db="EMBL/GenBank/DDBJ databases">
        <authorList>
            <person name="Madupu R."/>
            <person name="Sebastian Y."/>
            <person name="Durkin A.S."/>
            <person name="Torralba M."/>
            <person name="Methe B."/>
            <person name="Sutton G.G."/>
            <person name="Strausberg R.L."/>
            <person name="Nelson K.E."/>
        </authorList>
    </citation>
    <scope>NUCLEOTIDE SEQUENCE [LARGE SCALE GENOMIC DNA]</scope>
    <source>
        <strain evidence="1 2">RM3277</strain>
    </source>
</reference>
<dbReference type="AlphaFoldDB" id="C6RJ84"/>
<protein>
    <submittedName>
        <fullName evidence="1">Uncharacterized protein</fullName>
    </submittedName>
</protein>
<dbReference type="Proteomes" id="UP000003107">
    <property type="component" value="Unassembled WGS sequence"/>
</dbReference>
<evidence type="ECO:0000313" key="1">
    <source>
        <dbReference type="EMBL" id="EET78665.1"/>
    </source>
</evidence>
<proteinExistence type="predicted"/>
<organism evidence="1 2">
    <name type="scientific">Campylobacter showae RM3277</name>
    <dbReference type="NCBI Taxonomy" id="553219"/>
    <lineage>
        <taxon>Bacteria</taxon>
        <taxon>Pseudomonadati</taxon>
        <taxon>Campylobacterota</taxon>
        <taxon>Epsilonproteobacteria</taxon>
        <taxon>Campylobacterales</taxon>
        <taxon>Campylobacteraceae</taxon>
        <taxon>Campylobacter</taxon>
    </lineage>
</organism>